<evidence type="ECO:0000313" key="10">
    <source>
        <dbReference type="EMBL" id="MBW8192343.1"/>
    </source>
</evidence>
<evidence type="ECO:0000256" key="8">
    <source>
        <dbReference type="PIRNR" id="PIRNR038996"/>
    </source>
</evidence>
<protein>
    <recommendedName>
        <fullName evidence="8">Flavodoxin</fullName>
    </recommendedName>
</protein>
<keyword evidence="6 8" id="KW-0288">FMN</keyword>
<evidence type="ECO:0000256" key="7">
    <source>
        <dbReference type="ARBA" id="ARBA00022982"/>
    </source>
</evidence>
<dbReference type="PANTHER" id="PTHR42809:SF3">
    <property type="entry name" value="FLAVODOXIN 2"/>
    <property type="match status" value="1"/>
</dbReference>
<dbReference type="Pfam" id="PF00258">
    <property type="entry name" value="Flavodoxin_1"/>
    <property type="match status" value="1"/>
</dbReference>
<dbReference type="InterPro" id="IPR029039">
    <property type="entry name" value="Flavoprotein-like_sf"/>
</dbReference>
<dbReference type="Gene3D" id="3.40.50.360">
    <property type="match status" value="1"/>
</dbReference>
<keyword evidence="4 8" id="KW-0813">Transport</keyword>
<dbReference type="RefSeq" id="WP_220104963.1">
    <property type="nucleotide sequence ID" value="NZ_JAHZSS010000021.1"/>
</dbReference>
<dbReference type="NCBIfam" id="NF009023">
    <property type="entry name" value="PRK12359.1"/>
    <property type="match status" value="1"/>
</dbReference>
<dbReference type="InterPro" id="IPR050619">
    <property type="entry name" value="Flavodoxin"/>
</dbReference>
<comment type="caution">
    <text evidence="10">The sequence shown here is derived from an EMBL/GenBank/DDBJ whole genome shotgun (WGS) entry which is preliminary data.</text>
</comment>
<dbReference type="SUPFAM" id="SSF52218">
    <property type="entry name" value="Flavoproteins"/>
    <property type="match status" value="1"/>
</dbReference>
<comment type="similarity">
    <text evidence="3 8">Belongs to the flavodoxin family.</text>
</comment>
<dbReference type="EMBL" id="JAHZSS010000021">
    <property type="protein sequence ID" value="MBW8192343.1"/>
    <property type="molecule type" value="Genomic_DNA"/>
</dbReference>
<keyword evidence="5 8" id="KW-0285">Flavoprotein</keyword>
<evidence type="ECO:0000259" key="9">
    <source>
        <dbReference type="PROSITE" id="PS50902"/>
    </source>
</evidence>
<dbReference type="PROSITE" id="PS50902">
    <property type="entry name" value="FLAVODOXIN_LIKE"/>
    <property type="match status" value="1"/>
</dbReference>
<dbReference type="PROSITE" id="PS00201">
    <property type="entry name" value="FLAVODOXIN"/>
    <property type="match status" value="1"/>
</dbReference>
<comment type="function">
    <text evidence="2 8">Low-potential electron donor to a number of redox enzymes.</text>
</comment>
<evidence type="ECO:0000256" key="4">
    <source>
        <dbReference type="ARBA" id="ARBA00022448"/>
    </source>
</evidence>
<evidence type="ECO:0000256" key="1">
    <source>
        <dbReference type="ARBA" id="ARBA00001917"/>
    </source>
</evidence>
<organism evidence="10 11">
    <name type="scientific">Neiella holothuriorum</name>
    <dbReference type="NCBI Taxonomy" id="2870530"/>
    <lineage>
        <taxon>Bacteria</taxon>
        <taxon>Pseudomonadati</taxon>
        <taxon>Pseudomonadota</taxon>
        <taxon>Gammaproteobacteria</taxon>
        <taxon>Alteromonadales</taxon>
        <taxon>Echinimonadaceae</taxon>
        <taxon>Neiella</taxon>
    </lineage>
</organism>
<evidence type="ECO:0000256" key="6">
    <source>
        <dbReference type="ARBA" id="ARBA00022643"/>
    </source>
</evidence>
<comment type="cofactor">
    <cofactor evidence="1 8">
        <name>FMN</name>
        <dbReference type="ChEBI" id="CHEBI:58210"/>
    </cofactor>
</comment>
<keyword evidence="7 8" id="KW-0249">Electron transport</keyword>
<evidence type="ECO:0000256" key="2">
    <source>
        <dbReference type="ARBA" id="ARBA00003297"/>
    </source>
</evidence>
<dbReference type="PIRSF" id="PIRSF038996">
    <property type="entry name" value="FldA"/>
    <property type="match status" value="1"/>
</dbReference>
<dbReference type="PANTHER" id="PTHR42809">
    <property type="entry name" value="FLAVODOXIN 2"/>
    <property type="match status" value="1"/>
</dbReference>
<sequence>MKIGLFYGSSTCYTEMAAEKIQQLLTTDLVDIHNIKDVSLSHTEQYDILIFGISTWDYGELQEDWESQWSQVSGLDLSGKIVALYGLGDQEGYADWFQDALGMLHDAIDGNGVVRIGFWPNGDDYDFNASKALTADDSQFVGLALDEDSQFDLTEERIQKWCAQLLEELEAWAIE</sequence>
<name>A0ABS7EJ13_9GAMM</name>
<accession>A0ABS7EJ13</accession>
<evidence type="ECO:0000313" key="11">
    <source>
        <dbReference type="Proteomes" id="UP001166251"/>
    </source>
</evidence>
<evidence type="ECO:0000256" key="3">
    <source>
        <dbReference type="ARBA" id="ARBA00005267"/>
    </source>
</evidence>
<dbReference type="Proteomes" id="UP001166251">
    <property type="component" value="Unassembled WGS sequence"/>
</dbReference>
<evidence type="ECO:0000256" key="5">
    <source>
        <dbReference type="ARBA" id="ARBA00022630"/>
    </source>
</evidence>
<dbReference type="InterPro" id="IPR001226">
    <property type="entry name" value="Flavodoxin_CS"/>
</dbReference>
<dbReference type="NCBIfam" id="TIGR01752">
    <property type="entry name" value="flav_long"/>
    <property type="match status" value="1"/>
</dbReference>
<reference evidence="10" key="1">
    <citation type="submission" date="2021-07" db="EMBL/GenBank/DDBJ databases">
        <title>Neiella marina sp. nov., isolated from the intestinal content of sea cucumber Apostichopus japonicus.</title>
        <authorList>
            <person name="Bai X."/>
        </authorList>
    </citation>
    <scope>NUCLEOTIDE SEQUENCE</scope>
    <source>
        <strain evidence="10">126</strain>
    </source>
</reference>
<keyword evidence="11" id="KW-1185">Reference proteome</keyword>
<dbReference type="InterPro" id="IPR010086">
    <property type="entry name" value="Flavodoxin_lc"/>
</dbReference>
<gene>
    <name evidence="10" type="primary">fldB</name>
    <name evidence="10" type="ORF">K0504_14995</name>
</gene>
<proteinExistence type="inferred from homology"/>
<feature type="domain" description="Flavodoxin-like" evidence="9">
    <location>
        <begin position="3"/>
        <end position="166"/>
    </location>
</feature>
<dbReference type="InterPro" id="IPR008254">
    <property type="entry name" value="Flavodoxin/NO_synth"/>
</dbReference>